<dbReference type="Pfam" id="PF00909">
    <property type="entry name" value="Ammonium_transp"/>
    <property type="match status" value="1"/>
</dbReference>
<keyword evidence="3 9" id="KW-0813">Transport</keyword>
<evidence type="ECO:0000259" key="10">
    <source>
        <dbReference type="Pfam" id="PF00909"/>
    </source>
</evidence>
<feature type="transmembrane region" description="Helical" evidence="9">
    <location>
        <begin position="313"/>
        <end position="335"/>
    </location>
</feature>
<feature type="transmembrane region" description="Helical" evidence="9">
    <location>
        <begin position="355"/>
        <end position="377"/>
    </location>
</feature>
<keyword evidence="12" id="KW-1185">Reference proteome</keyword>
<accession>A0A516GG42</accession>
<comment type="subcellular location">
    <subcellularLocation>
        <location evidence="9">Cell membrane</location>
        <topology evidence="9">Multi-pass membrane protein</topology>
    </subcellularLocation>
    <subcellularLocation>
        <location evidence="1">Membrane</location>
        <topology evidence="1">Multi-pass membrane protein</topology>
    </subcellularLocation>
</comment>
<evidence type="ECO:0000256" key="8">
    <source>
        <dbReference type="ARBA" id="ARBA00050025"/>
    </source>
</evidence>
<dbReference type="Gene3D" id="1.10.3430.10">
    <property type="entry name" value="Ammonium transporter AmtB like domains"/>
    <property type="match status" value="1"/>
</dbReference>
<keyword evidence="4 9" id="KW-0812">Transmembrane</keyword>
<evidence type="ECO:0000256" key="2">
    <source>
        <dbReference type="ARBA" id="ARBA00005887"/>
    </source>
</evidence>
<evidence type="ECO:0000256" key="1">
    <source>
        <dbReference type="ARBA" id="ARBA00004141"/>
    </source>
</evidence>
<name>A0A516GG42_9MICO</name>
<evidence type="ECO:0000256" key="7">
    <source>
        <dbReference type="ARBA" id="ARBA00023177"/>
    </source>
</evidence>
<evidence type="ECO:0000256" key="4">
    <source>
        <dbReference type="ARBA" id="ARBA00022692"/>
    </source>
</evidence>
<evidence type="ECO:0000313" key="12">
    <source>
        <dbReference type="Proteomes" id="UP000315395"/>
    </source>
</evidence>
<keyword evidence="7 9" id="KW-0924">Ammonia transport</keyword>
<dbReference type="InterPro" id="IPR001905">
    <property type="entry name" value="Ammonium_transpt"/>
</dbReference>
<dbReference type="OrthoDB" id="9814202at2"/>
<feature type="transmembrane region" description="Helical" evidence="9">
    <location>
        <begin position="228"/>
        <end position="247"/>
    </location>
</feature>
<reference evidence="11 12" key="1">
    <citation type="submission" date="2019-07" db="EMBL/GenBank/DDBJ databases">
        <title>complete genome sequencing of Ornithinimicrobium sp. H23M54.</title>
        <authorList>
            <person name="Bae J.-W."/>
            <person name="Lee S.-Y."/>
        </authorList>
    </citation>
    <scope>NUCLEOTIDE SEQUENCE [LARGE SCALE GENOMIC DNA]</scope>
    <source>
        <strain evidence="11 12">H23M54</strain>
    </source>
</reference>
<dbReference type="PANTHER" id="PTHR43029">
    <property type="entry name" value="AMMONIUM TRANSPORTER MEP2"/>
    <property type="match status" value="1"/>
</dbReference>
<feature type="domain" description="Ammonium transporter AmtB-like" evidence="10">
    <location>
        <begin position="8"/>
        <end position="403"/>
    </location>
</feature>
<evidence type="ECO:0000256" key="3">
    <source>
        <dbReference type="ARBA" id="ARBA00022448"/>
    </source>
</evidence>
<evidence type="ECO:0000313" key="11">
    <source>
        <dbReference type="EMBL" id="QDO90482.1"/>
    </source>
</evidence>
<feature type="transmembrane region" description="Helical" evidence="9">
    <location>
        <begin position="6"/>
        <end position="28"/>
    </location>
</feature>
<proteinExistence type="inferred from homology"/>
<feature type="transmembrane region" description="Helical" evidence="9">
    <location>
        <begin position="283"/>
        <end position="301"/>
    </location>
</feature>
<dbReference type="KEGG" id="orz:FNH13_17155"/>
<dbReference type="SUPFAM" id="SSF111352">
    <property type="entry name" value="Ammonium transporter"/>
    <property type="match status" value="1"/>
</dbReference>
<dbReference type="RefSeq" id="WP_143785208.1">
    <property type="nucleotide sequence ID" value="NZ_CP041616.1"/>
</dbReference>
<dbReference type="PANTHER" id="PTHR43029:SF10">
    <property type="entry name" value="AMMONIUM TRANSPORTER MEP2"/>
    <property type="match status" value="1"/>
</dbReference>
<feature type="transmembrane region" description="Helical" evidence="9">
    <location>
        <begin position="162"/>
        <end position="184"/>
    </location>
</feature>
<dbReference type="InterPro" id="IPR024041">
    <property type="entry name" value="NH4_transpt_AmtB-like_dom"/>
</dbReference>
<keyword evidence="6 9" id="KW-0472">Membrane</keyword>
<feature type="transmembrane region" description="Helical" evidence="9">
    <location>
        <begin position="40"/>
        <end position="60"/>
    </location>
</feature>
<dbReference type="Proteomes" id="UP000315395">
    <property type="component" value="Chromosome"/>
</dbReference>
<dbReference type="InterPro" id="IPR018047">
    <property type="entry name" value="Ammonium_transpt_CS"/>
</dbReference>
<sequence>MELTATDVWVMVSAALVLLMTPGLAFFYGGMARAKAALNMMVMSFVSIGLVGVVWVLWGYGMTSAPGILGGLVGDPTADFGLSEHVGTADLIGIGFGATFAIITVALISGAVADRTRFSAWTVFVPIWVTLVYCPLAYMVWGGGLLSAEGAIGRTFGEAIDFAGGTVVHINAGVAALVLVYVLGRRTGWGRGFHRPHNVPLVMIGAALLWFGWFGFNGGAAGSAEEAGLIWVNTLAAPAAAMLGWMLVERIRDGRPTSLGAASGVVAGLVAITPACASVSPVGSLALGLVAGCGAALAIGLKYRFGYDDALDVVGVHLVAGLIGTVGIGFLALPVEGAGGGLLYGGGLDQLVAQIVAAVFTVAFTAVLTFVIALAIARTVGFRVSAEDEERGVDLSEHAELAYEFGPLDGLTADGDRGVSADEVTGDGTAREGAGV</sequence>
<feature type="transmembrane region" description="Helical" evidence="9">
    <location>
        <begin position="91"/>
        <end position="113"/>
    </location>
</feature>
<feature type="transmembrane region" description="Helical" evidence="9">
    <location>
        <begin position="120"/>
        <end position="142"/>
    </location>
</feature>
<protein>
    <recommendedName>
        <fullName evidence="8 9">Ammonium transporter</fullName>
    </recommendedName>
</protein>
<evidence type="ECO:0000256" key="5">
    <source>
        <dbReference type="ARBA" id="ARBA00022989"/>
    </source>
</evidence>
<gene>
    <name evidence="11" type="ORF">FNH13_17155</name>
</gene>
<organism evidence="11 12">
    <name type="scientific">Ornithinimicrobium ciconiae</name>
    <dbReference type="NCBI Taxonomy" id="2594265"/>
    <lineage>
        <taxon>Bacteria</taxon>
        <taxon>Bacillati</taxon>
        <taxon>Actinomycetota</taxon>
        <taxon>Actinomycetes</taxon>
        <taxon>Micrococcales</taxon>
        <taxon>Ornithinimicrobiaceae</taxon>
        <taxon>Ornithinimicrobium</taxon>
    </lineage>
</organism>
<comment type="similarity">
    <text evidence="2 9">Belongs to the ammonia transporter channel (TC 1.A.11.2) family.</text>
</comment>
<dbReference type="EMBL" id="CP041616">
    <property type="protein sequence ID" value="QDO90482.1"/>
    <property type="molecule type" value="Genomic_DNA"/>
</dbReference>
<feature type="transmembrane region" description="Helical" evidence="9">
    <location>
        <begin position="259"/>
        <end position="277"/>
    </location>
</feature>
<dbReference type="PROSITE" id="PS01219">
    <property type="entry name" value="AMMONIUM_TRANSP"/>
    <property type="match status" value="1"/>
</dbReference>
<dbReference type="InterPro" id="IPR029020">
    <property type="entry name" value="Ammonium/urea_transptr"/>
</dbReference>
<feature type="transmembrane region" description="Helical" evidence="9">
    <location>
        <begin position="196"/>
        <end position="216"/>
    </location>
</feature>
<keyword evidence="5 9" id="KW-1133">Transmembrane helix</keyword>
<dbReference type="GO" id="GO:0008519">
    <property type="term" value="F:ammonium channel activity"/>
    <property type="evidence" value="ECO:0007669"/>
    <property type="project" value="InterPro"/>
</dbReference>
<dbReference type="AlphaFoldDB" id="A0A516GG42"/>
<evidence type="ECO:0000256" key="6">
    <source>
        <dbReference type="ARBA" id="ARBA00023136"/>
    </source>
</evidence>
<dbReference type="PRINTS" id="PR00342">
    <property type="entry name" value="RHESUSRHD"/>
</dbReference>
<dbReference type="InterPro" id="IPR002229">
    <property type="entry name" value="RhesusRHD"/>
</dbReference>
<dbReference type="NCBIfam" id="TIGR00836">
    <property type="entry name" value="amt"/>
    <property type="match status" value="1"/>
</dbReference>
<evidence type="ECO:0000256" key="9">
    <source>
        <dbReference type="RuleBase" id="RU362002"/>
    </source>
</evidence>
<dbReference type="GO" id="GO:0005886">
    <property type="term" value="C:plasma membrane"/>
    <property type="evidence" value="ECO:0007669"/>
    <property type="project" value="UniProtKB-SubCell"/>
</dbReference>